<feature type="domain" description="ABC transmembrane type-1" evidence="13">
    <location>
        <begin position="61"/>
        <end position="349"/>
    </location>
</feature>
<dbReference type="Pfam" id="PF00664">
    <property type="entry name" value="ABC_membrane"/>
    <property type="match status" value="2"/>
</dbReference>
<evidence type="ECO:0000256" key="10">
    <source>
        <dbReference type="ARBA" id="ARBA00023180"/>
    </source>
</evidence>
<gene>
    <name evidence="14" type="ORF">JCGZ_00541</name>
</gene>
<reference evidence="14 15" key="1">
    <citation type="journal article" date="2014" name="PLoS ONE">
        <title>Global Analysis of Gene Expression Profiles in Physic Nut (Jatropha curcas L.) Seedlings Exposed to Salt Stress.</title>
        <authorList>
            <person name="Zhang L."/>
            <person name="Zhang C."/>
            <person name="Wu P."/>
            <person name="Chen Y."/>
            <person name="Li M."/>
            <person name="Jiang H."/>
            <person name="Wu G."/>
        </authorList>
    </citation>
    <scope>NUCLEOTIDE SEQUENCE [LARGE SCALE GENOMIC DNA]</scope>
    <source>
        <strain evidence="15">cv. GZQX0401</strain>
        <tissue evidence="14">Young leaves</tissue>
    </source>
</reference>
<dbReference type="GO" id="GO:0005743">
    <property type="term" value="C:mitochondrial inner membrane"/>
    <property type="evidence" value="ECO:0007669"/>
    <property type="project" value="TreeGrafter"/>
</dbReference>
<evidence type="ECO:0000256" key="3">
    <source>
        <dbReference type="ARBA" id="ARBA00022448"/>
    </source>
</evidence>
<evidence type="ECO:0000256" key="9">
    <source>
        <dbReference type="ARBA" id="ARBA00023136"/>
    </source>
</evidence>
<dbReference type="FunFam" id="3.40.50.300:FF:000066">
    <property type="entry name" value="ABC transporter B family member 1"/>
    <property type="match status" value="1"/>
</dbReference>
<dbReference type="InterPro" id="IPR003439">
    <property type="entry name" value="ABC_transporter-like_ATP-bd"/>
</dbReference>
<dbReference type="CDD" id="cd18577">
    <property type="entry name" value="ABC_6TM_Pgp_ABCB1_D1_like"/>
    <property type="match status" value="1"/>
</dbReference>
<dbReference type="InterPro" id="IPR011527">
    <property type="entry name" value="ABC1_TM_dom"/>
</dbReference>
<dbReference type="FunFam" id="1.20.1560.10:FF:000152">
    <property type="entry name" value="MDR-like ABC transporter"/>
    <property type="match status" value="1"/>
</dbReference>
<comment type="similarity">
    <text evidence="2">Belongs to the ABC transporter superfamily. ABCB family. Multidrug resistance exporter (TC 3.A.1.201) subfamily.</text>
</comment>
<evidence type="ECO:0000256" key="4">
    <source>
        <dbReference type="ARBA" id="ARBA00022692"/>
    </source>
</evidence>
<dbReference type="SUPFAM" id="SSF52540">
    <property type="entry name" value="P-loop containing nucleoside triphosphate hydrolases"/>
    <property type="match status" value="2"/>
</dbReference>
<dbReference type="PROSITE" id="PS00211">
    <property type="entry name" value="ABC_TRANSPORTER_1"/>
    <property type="match status" value="2"/>
</dbReference>
<evidence type="ECO:0000259" key="12">
    <source>
        <dbReference type="PROSITE" id="PS50893"/>
    </source>
</evidence>
<dbReference type="GO" id="GO:0090374">
    <property type="term" value="P:oligopeptide export from mitochondrion"/>
    <property type="evidence" value="ECO:0007669"/>
    <property type="project" value="TreeGrafter"/>
</dbReference>
<evidence type="ECO:0000259" key="13">
    <source>
        <dbReference type="PROSITE" id="PS50929"/>
    </source>
</evidence>
<dbReference type="InterPro" id="IPR003593">
    <property type="entry name" value="AAA+_ATPase"/>
</dbReference>
<dbReference type="Proteomes" id="UP000027138">
    <property type="component" value="Unassembled WGS sequence"/>
</dbReference>
<dbReference type="SUPFAM" id="SSF90123">
    <property type="entry name" value="ABC transporter transmembrane region"/>
    <property type="match status" value="2"/>
</dbReference>
<dbReference type="EMBL" id="KK915262">
    <property type="protein sequence ID" value="KDP23114.1"/>
    <property type="molecule type" value="Genomic_DNA"/>
</dbReference>
<dbReference type="OrthoDB" id="6500128at2759"/>
<dbReference type="CDD" id="cd18578">
    <property type="entry name" value="ABC_6TM_Pgp_ABCB1_D2_like"/>
    <property type="match status" value="1"/>
</dbReference>
<evidence type="ECO:0000256" key="6">
    <source>
        <dbReference type="ARBA" id="ARBA00022741"/>
    </source>
</evidence>
<evidence type="ECO:0000256" key="7">
    <source>
        <dbReference type="ARBA" id="ARBA00022840"/>
    </source>
</evidence>
<keyword evidence="8 11" id="KW-1133">Transmembrane helix</keyword>
<evidence type="ECO:0000256" key="1">
    <source>
        <dbReference type="ARBA" id="ARBA00004651"/>
    </source>
</evidence>
<name>A0A067JUA8_JATCU</name>
<keyword evidence="10" id="KW-0325">Glycoprotein</keyword>
<dbReference type="STRING" id="180498.A0A067JUA8"/>
<feature type="transmembrane region" description="Helical" evidence="11">
    <location>
        <begin position="723"/>
        <end position="748"/>
    </location>
</feature>
<keyword evidence="15" id="KW-1185">Reference proteome</keyword>
<dbReference type="SMART" id="SM00382">
    <property type="entry name" value="AAA"/>
    <property type="match status" value="2"/>
</dbReference>
<proteinExistence type="inferred from homology"/>
<feature type="transmembrane region" description="Helical" evidence="11">
    <location>
        <begin position="182"/>
        <end position="201"/>
    </location>
</feature>
<evidence type="ECO:0000256" key="5">
    <source>
        <dbReference type="ARBA" id="ARBA00022737"/>
    </source>
</evidence>
<dbReference type="InterPro" id="IPR036640">
    <property type="entry name" value="ABC1_TM_sf"/>
</dbReference>
<dbReference type="PROSITE" id="PS50893">
    <property type="entry name" value="ABC_TRANSPORTER_2"/>
    <property type="match status" value="2"/>
</dbReference>
<feature type="transmembrane region" description="Helical" evidence="11">
    <location>
        <begin position="108"/>
        <end position="130"/>
    </location>
</feature>
<dbReference type="Gene3D" id="3.40.50.300">
    <property type="entry name" value="P-loop containing nucleotide triphosphate hydrolases"/>
    <property type="match status" value="3"/>
</dbReference>
<comment type="subcellular location">
    <subcellularLocation>
        <location evidence="1">Cell membrane</location>
        <topology evidence="1">Multi-pass membrane protein</topology>
    </subcellularLocation>
</comment>
<dbReference type="InterPro" id="IPR027417">
    <property type="entry name" value="P-loop_NTPase"/>
</dbReference>
<keyword evidence="3" id="KW-0813">Transport</keyword>
<keyword evidence="6" id="KW-0547">Nucleotide-binding</keyword>
<evidence type="ECO:0000256" key="8">
    <source>
        <dbReference type="ARBA" id="ARBA00022989"/>
    </source>
</evidence>
<keyword evidence="5" id="KW-0677">Repeat</keyword>
<evidence type="ECO:0000256" key="11">
    <source>
        <dbReference type="SAM" id="Phobius"/>
    </source>
</evidence>
<feature type="domain" description="ABC transmembrane type-1" evidence="13">
    <location>
        <begin position="722"/>
        <end position="1006"/>
    </location>
</feature>
<dbReference type="Gene3D" id="1.20.1560.10">
    <property type="entry name" value="ABC transporter type 1, transmembrane domain"/>
    <property type="match status" value="2"/>
</dbReference>
<organism evidence="14 15">
    <name type="scientific">Jatropha curcas</name>
    <name type="common">Barbados nut</name>
    <dbReference type="NCBI Taxonomy" id="180498"/>
    <lineage>
        <taxon>Eukaryota</taxon>
        <taxon>Viridiplantae</taxon>
        <taxon>Streptophyta</taxon>
        <taxon>Embryophyta</taxon>
        <taxon>Tracheophyta</taxon>
        <taxon>Spermatophyta</taxon>
        <taxon>Magnoliopsida</taxon>
        <taxon>eudicotyledons</taxon>
        <taxon>Gunneridae</taxon>
        <taxon>Pentapetalae</taxon>
        <taxon>rosids</taxon>
        <taxon>fabids</taxon>
        <taxon>Malpighiales</taxon>
        <taxon>Euphorbiaceae</taxon>
        <taxon>Crotonoideae</taxon>
        <taxon>Jatropheae</taxon>
        <taxon>Jatropha</taxon>
    </lineage>
</organism>
<feature type="transmembrane region" description="Helical" evidence="11">
    <location>
        <begin position="57"/>
        <end position="81"/>
    </location>
</feature>
<dbReference type="GO" id="GO:0005524">
    <property type="term" value="F:ATP binding"/>
    <property type="evidence" value="ECO:0007669"/>
    <property type="project" value="UniProtKB-KW"/>
</dbReference>
<keyword evidence="9 11" id="KW-0472">Membrane</keyword>
<protein>
    <submittedName>
        <fullName evidence="14">Uncharacterized protein</fullName>
    </submittedName>
</protein>
<dbReference type="GO" id="GO:0005886">
    <property type="term" value="C:plasma membrane"/>
    <property type="evidence" value="ECO:0007669"/>
    <property type="project" value="UniProtKB-SubCell"/>
</dbReference>
<dbReference type="GO" id="GO:0016887">
    <property type="term" value="F:ATP hydrolysis activity"/>
    <property type="evidence" value="ECO:0007669"/>
    <property type="project" value="InterPro"/>
</dbReference>
<dbReference type="InterPro" id="IPR039421">
    <property type="entry name" value="Type_1_exporter"/>
</dbReference>
<dbReference type="PANTHER" id="PTHR43394:SF1">
    <property type="entry name" value="ATP-BINDING CASSETTE SUB-FAMILY B MEMBER 10, MITOCHONDRIAL"/>
    <property type="match status" value="1"/>
</dbReference>
<dbReference type="Pfam" id="PF00005">
    <property type="entry name" value="ABC_tran"/>
    <property type="match status" value="2"/>
</dbReference>
<dbReference type="PROSITE" id="PS50929">
    <property type="entry name" value="ABC_TM1F"/>
    <property type="match status" value="2"/>
</dbReference>
<feature type="domain" description="ABC transporter" evidence="12">
    <location>
        <begin position="383"/>
        <end position="649"/>
    </location>
</feature>
<feature type="transmembrane region" description="Helical" evidence="11">
    <location>
        <begin position="323"/>
        <end position="341"/>
    </location>
</feature>
<evidence type="ECO:0000313" key="14">
    <source>
        <dbReference type="EMBL" id="KDP23114.1"/>
    </source>
</evidence>
<feature type="transmembrane region" description="Helical" evidence="11">
    <location>
        <begin position="944"/>
        <end position="965"/>
    </location>
</feature>
<feature type="transmembrane region" description="Helical" evidence="11">
    <location>
        <begin position="760"/>
        <end position="783"/>
    </location>
</feature>
<dbReference type="GO" id="GO:0015421">
    <property type="term" value="F:ABC-type oligopeptide transporter activity"/>
    <property type="evidence" value="ECO:0007669"/>
    <property type="project" value="TreeGrafter"/>
</dbReference>
<evidence type="ECO:0000313" key="15">
    <source>
        <dbReference type="Proteomes" id="UP000027138"/>
    </source>
</evidence>
<dbReference type="InterPro" id="IPR017871">
    <property type="entry name" value="ABC_transporter-like_CS"/>
</dbReference>
<feature type="transmembrane region" description="Helical" evidence="11">
    <location>
        <begin position="839"/>
        <end position="859"/>
    </location>
</feature>
<feature type="transmembrane region" description="Helical" evidence="11">
    <location>
        <begin position="297"/>
        <end position="317"/>
    </location>
</feature>
<keyword evidence="4 11" id="KW-0812">Transmembrane</keyword>
<keyword evidence="7" id="KW-0067">ATP-binding</keyword>
<dbReference type="CDD" id="cd03249">
    <property type="entry name" value="ABC_MTABC3_MDL1_MDL2"/>
    <property type="match status" value="2"/>
</dbReference>
<sequence length="1292" mass="142312">MVKTTPADQPDEQEEVIIEVEEKKNNDGHDEKEKLKNVSNGVLPFHKLLSYADSVDWVLMVLGTLGSIVHGLAQPVGYLLLGKALDAFGNNINDTHAMVQALDKVIPYVWYMAFATFPAGILEIGCWMYASERQLARLRLAFMEAVLSQEIGAFDTDLTSGKIITGVTNHMSIIEDAIGEKLGHFLSSFAAFFSGILIAAICSWEVALVTLLVVPMILVIGATYTKKMNAISAAKMLYLSEATAMVEQAICQIKTVFSFVGENHEIKSFSQSMFKQLSLGKGEALVKGVGTGMFQTVTFTSWALIIWVGAIVVTANRSSGGEVIAVVMSILFGAISLTHAAPDMQIFNQAKAAGTEVFQIIQRKSLINHNSKGKMLNEVEGNIDIREVHFAYPSRQENLILKGFSLSIPAGKMVALVGSSGCGKSTIISLVARFYDPQKGEILIDNHNIKEFDLKFLRRNIGAVSQEPSLFAGTIKDNLKVGNMDANDQQIQDAALMANAHSFISQLPDQYLTQMGASNTVCNSLKDLKLQKLLLVCKDIALMLTGERGVQLSGGQKQRIAIARAILKNPPILLLDEATSALDSESEKQVQDALERAMEGRTVILIAHRLSTIVNADMIAVVENGQVTETGTHSSLLATNNFYINLFNMQNISTVDDSRNAASEDINHQNAIKKVEHHDKSSDFCLDPSQSSKQEEQKHRTKSAIFFRIWFDLKQKELLKTAIGSFAAAFSGISKPVFGFFIITVGVAYYKKDAKRQVGWYSIIFALIGLLSFFTHTLQHYFFGIVGEKAMTNLRVALYSGILRNELAWFEKPENSVGSLTSRIIHDTSMVKTIISDRMSVIVQCISSILIATVVSMVVNWRMGLVAWAVMPCHFIGGLIQAKFARGFSGDSAAAHYELVALASESAANIRTIASFCHEEHILKKAKICLEKPKKKSRKQSIKYGLIQGVSLCLWNIAHAVALWYTTRLVERHQASFEDGIRSYQIFSLTIPSITELWTLIPTVISAISVLTPVFETLDRETEIEPDAPKNSHVKQIMGKVEFQNVKFKYPLRPEVVVLNNFSLKIESGSRVALVGPSGAGKSSVLALLTRFYDPEKGRVLIDEMDIKEYNLRMLRTQIGLVQQEPLLFSSSIRDNIIYGSEGASETEIIKVSREANIHEFISNLPDGYNTVVGEKGCQLSGGQKQRIAVARTLLKRPAILLLDEATSALDAESERSVVSALESINLNSNESSLYRTTQITVAHRLSTVKNSDTIVVMDKGEIVERGSHSTLVTMSGGVYARLYQLQNLTES</sequence>
<accession>A0A067JUA8</accession>
<evidence type="ECO:0000256" key="2">
    <source>
        <dbReference type="ARBA" id="ARBA00007577"/>
    </source>
</evidence>
<feature type="domain" description="ABC transporter" evidence="12">
    <location>
        <begin position="1041"/>
        <end position="1285"/>
    </location>
</feature>
<dbReference type="PANTHER" id="PTHR43394">
    <property type="entry name" value="ATP-DEPENDENT PERMEASE MDL1, MITOCHONDRIAL"/>
    <property type="match status" value="1"/>
</dbReference>